<name>X1JDJ0_9ZZZZ</name>
<accession>X1JDJ0</accession>
<sequence>YIREGEESIKAADLVDRIKIEEKVPLECEKIESLRILSPGVYELNLDAL</sequence>
<gene>
    <name evidence="1" type="ORF">S03H2_72670</name>
</gene>
<organism evidence="1">
    <name type="scientific">marine sediment metagenome</name>
    <dbReference type="NCBI Taxonomy" id="412755"/>
    <lineage>
        <taxon>unclassified sequences</taxon>
        <taxon>metagenomes</taxon>
        <taxon>ecological metagenomes</taxon>
    </lineage>
</organism>
<dbReference type="EMBL" id="BARU01049290">
    <property type="protein sequence ID" value="GAH92027.1"/>
    <property type="molecule type" value="Genomic_DNA"/>
</dbReference>
<dbReference type="Pfam" id="PF09845">
    <property type="entry name" value="OapC"/>
    <property type="match status" value="1"/>
</dbReference>
<reference evidence="1" key="1">
    <citation type="journal article" date="2014" name="Front. Microbiol.">
        <title>High frequency of phylogenetically diverse reductive dehalogenase-homologous genes in deep subseafloor sedimentary metagenomes.</title>
        <authorList>
            <person name="Kawai M."/>
            <person name="Futagami T."/>
            <person name="Toyoda A."/>
            <person name="Takaki Y."/>
            <person name="Nishi S."/>
            <person name="Hori S."/>
            <person name="Arai W."/>
            <person name="Tsubouchi T."/>
            <person name="Morono Y."/>
            <person name="Uchiyama I."/>
            <person name="Ito T."/>
            <person name="Fujiyama A."/>
            <person name="Inagaki F."/>
            <person name="Takami H."/>
        </authorList>
    </citation>
    <scope>NUCLEOTIDE SEQUENCE</scope>
    <source>
        <strain evidence="1">Expedition CK06-06</strain>
    </source>
</reference>
<feature type="non-terminal residue" evidence="1">
    <location>
        <position position="49"/>
    </location>
</feature>
<comment type="caution">
    <text evidence="1">The sequence shown here is derived from an EMBL/GenBank/DDBJ whole genome shotgun (WGS) entry which is preliminary data.</text>
</comment>
<dbReference type="AlphaFoldDB" id="X1JDJ0"/>
<proteinExistence type="predicted"/>
<protein>
    <submittedName>
        <fullName evidence="1">Uncharacterized protein</fullName>
    </submittedName>
</protein>
<evidence type="ECO:0000313" key="1">
    <source>
        <dbReference type="EMBL" id="GAH92027.1"/>
    </source>
</evidence>
<feature type="non-terminal residue" evidence="1">
    <location>
        <position position="1"/>
    </location>
</feature>
<dbReference type="InterPro" id="IPR018645">
    <property type="entry name" value="OapC-like"/>
</dbReference>